<accession>A0A1J1J7J3</accession>
<dbReference type="EMBL" id="CVRI01000075">
    <property type="protein sequence ID" value="CRL08360.1"/>
    <property type="molecule type" value="Genomic_DNA"/>
</dbReference>
<evidence type="ECO:0000313" key="2">
    <source>
        <dbReference type="Proteomes" id="UP000183832"/>
    </source>
</evidence>
<gene>
    <name evidence="1" type="ORF">CLUMA_CG021612</name>
</gene>
<reference evidence="1 2" key="1">
    <citation type="submission" date="2015-04" db="EMBL/GenBank/DDBJ databases">
        <authorList>
            <person name="Syromyatnikov M.Y."/>
            <person name="Popov V.N."/>
        </authorList>
    </citation>
    <scope>NUCLEOTIDE SEQUENCE [LARGE SCALE GENOMIC DNA]</scope>
</reference>
<dbReference type="AlphaFoldDB" id="A0A1J1J7J3"/>
<sequence>MQGCLLFFPLKPVKTVKVNESLFGRFSHVYNPKKPKSENFLNIKPKIFNKTISIEEAEKYLFHFRPEHLNVENWKINKQKKEEKGN</sequence>
<protein>
    <submittedName>
        <fullName evidence="1">CLUMA_CG021612, isoform A</fullName>
    </submittedName>
</protein>
<organism evidence="1 2">
    <name type="scientific">Clunio marinus</name>
    <dbReference type="NCBI Taxonomy" id="568069"/>
    <lineage>
        <taxon>Eukaryota</taxon>
        <taxon>Metazoa</taxon>
        <taxon>Ecdysozoa</taxon>
        <taxon>Arthropoda</taxon>
        <taxon>Hexapoda</taxon>
        <taxon>Insecta</taxon>
        <taxon>Pterygota</taxon>
        <taxon>Neoptera</taxon>
        <taxon>Endopterygota</taxon>
        <taxon>Diptera</taxon>
        <taxon>Nematocera</taxon>
        <taxon>Chironomoidea</taxon>
        <taxon>Chironomidae</taxon>
        <taxon>Clunio</taxon>
    </lineage>
</organism>
<evidence type="ECO:0000313" key="1">
    <source>
        <dbReference type="EMBL" id="CRL08360.1"/>
    </source>
</evidence>
<keyword evidence="2" id="KW-1185">Reference proteome</keyword>
<proteinExistence type="predicted"/>
<dbReference type="Proteomes" id="UP000183832">
    <property type="component" value="Unassembled WGS sequence"/>
</dbReference>
<name>A0A1J1J7J3_9DIPT</name>